<evidence type="ECO:0000256" key="6">
    <source>
        <dbReference type="ARBA" id="ARBA00023150"/>
    </source>
</evidence>
<evidence type="ECO:0000256" key="5">
    <source>
        <dbReference type="ARBA" id="ARBA00022679"/>
    </source>
</evidence>
<evidence type="ECO:0000256" key="1">
    <source>
        <dbReference type="ARBA" id="ARBA00005046"/>
    </source>
</evidence>
<dbReference type="PANTHER" id="PTHR23404">
    <property type="entry name" value="MOLYBDOPTERIN SYNTHASE RELATED"/>
    <property type="match status" value="1"/>
</dbReference>
<evidence type="ECO:0000256" key="10">
    <source>
        <dbReference type="ARBA" id="ARBA00030781"/>
    </source>
</evidence>
<dbReference type="Gene3D" id="3.90.1170.40">
    <property type="entry name" value="Molybdopterin biosynthesis MoaE subunit"/>
    <property type="match status" value="1"/>
</dbReference>
<dbReference type="KEGG" id="amob:HG15A2_18350"/>
<dbReference type="EC" id="2.8.1.12" evidence="3"/>
<name>A0A517MUI8_9BACT</name>
<dbReference type="EMBL" id="CP036263">
    <property type="protein sequence ID" value="QDS98554.1"/>
    <property type="molecule type" value="Genomic_DNA"/>
</dbReference>
<evidence type="ECO:0000256" key="4">
    <source>
        <dbReference type="ARBA" id="ARBA00013858"/>
    </source>
</evidence>
<comment type="pathway">
    <text evidence="1">Cofactor biosynthesis; molybdopterin biosynthesis.</text>
</comment>
<dbReference type="InterPro" id="IPR003448">
    <property type="entry name" value="Mopterin_biosynth_MoaE"/>
</dbReference>
<dbReference type="GO" id="GO:0030366">
    <property type="term" value="F:molybdopterin synthase activity"/>
    <property type="evidence" value="ECO:0007669"/>
    <property type="project" value="UniProtKB-EC"/>
</dbReference>
<organism evidence="13 14">
    <name type="scientific">Adhaeretor mobilis</name>
    <dbReference type="NCBI Taxonomy" id="1930276"/>
    <lineage>
        <taxon>Bacteria</taxon>
        <taxon>Pseudomonadati</taxon>
        <taxon>Planctomycetota</taxon>
        <taxon>Planctomycetia</taxon>
        <taxon>Pirellulales</taxon>
        <taxon>Lacipirellulaceae</taxon>
        <taxon>Adhaeretor</taxon>
    </lineage>
</organism>
<dbReference type="OrthoDB" id="9803224at2"/>
<dbReference type="RefSeq" id="WP_145059735.1">
    <property type="nucleotide sequence ID" value="NZ_CP036263.1"/>
</dbReference>
<dbReference type="SUPFAM" id="SSF54690">
    <property type="entry name" value="Molybdopterin synthase subunit MoaE"/>
    <property type="match status" value="1"/>
</dbReference>
<evidence type="ECO:0000256" key="12">
    <source>
        <dbReference type="ARBA" id="ARBA00049878"/>
    </source>
</evidence>
<proteinExistence type="inferred from homology"/>
<dbReference type="InterPro" id="IPR036563">
    <property type="entry name" value="MoaE_sf"/>
</dbReference>
<evidence type="ECO:0000256" key="7">
    <source>
        <dbReference type="ARBA" id="ARBA00026066"/>
    </source>
</evidence>
<dbReference type="FunFam" id="3.90.1170.40:FF:000003">
    <property type="entry name" value="Molybdopterin converting factor subunit 2"/>
    <property type="match status" value="1"/>
</dbReference>
<evidence type="ECO:0000313" key="14">
    <source>
        <dbReference type="Proteomes" id="UP000319852"/>
    </source>
</evidence>
<comment type="subunit">
    <text evidence="7">Heterotetramer of 2 MoaD subunits and 2 MoaE subunits. Also stable as homodimer. The enzyme changes between these two forms during catalysis.</text>
</comment>
<evidence type="ECO:0000313" key="13">
    <source>
        <dbReference type="EMBL" id="QDS98554.1"/>
    </source>
</evidence>
<evidence type="ECO:0000256" key="9">
    <source>
        <dbReference type="ARBA" id="ARBA00030407"/>
    </source>
</evidence>
<evidence type="ECO:0000256" key="8">
    <source>
        <dbReference type="ARBA" id="ARBA00029745"/>
    </source>
</evidence>
<dbReference type="Proteomes" id="UP000319852">
    <property type="component" value="Chromosome"/>
</dbReference>
<dbReference type="AlphaFoldDB" id="A0A517MUI8"/>
<dbReference type="CDD" id="cd00756">
    <property type="entry name" value="MoaE"/>
    <property type="match status" value="1"/>
</dbReference>
<dbReference type="GO" id="GO:0006777">
    <property type="term" value="P:Mo-molybdopterin cofactor biosynthetic process"/>
    <property type="evidence" value="ECO:0007669"/>
    <property type="project" value="UniProtKB-KW"/>
</dbReference>
<keyword evidence="6" id="KW-0501">Molybdenum cofactor biosynthesis</keyword>
<evidence type="ECO:0000256" key="3">
    <source>
        <dbReference type="ARBA" id="ARBA00011950"/>
    </source>
</evidence>
<protein>
    <recommendedName>
        <fullName evidence="4">Molybdopterin synthase catalytic subunit</fullName>
        <ecNumber evidence="3">2.8.1.12</ecNumber>
    </recommendedName>
    <alternativeName>
        <fullName evidence="10">MPT synthase subunit 2</fullName>
    </alternativeName>
    <alternativeName>
        <fullName evidence="8">Molybdenum cofactor biosynthesis protein E</fullName>
    </alternativeName>
    <alternativeName>
        <fullName evidence="9">Molybdopterin-converting factor large subunit</fullName>
    </alternativeName>
    <alternativeName>
        <fullName evidence="11">Molybdopterin-converting factor subunit 2</fullName>
    </alternativeName>
</protein>
<evidence type="ECO:0000256" key="2">
    <source>
        <dbReference type="ARBA" id="ARBA00005426"/>
    </source>
</evidence>
<keyword evidence="5 13" id="KW-0808">Transferase</keyword>
<evidence type="ECO:0000256" key="11">
    <source>
        <dbReference type="ARBA" id="ARBA00032474"/>
    </source>
</evidence>
<comment type="similarity">
    <text evidence="2">Belongs to the MoaE family.</text>
</comment>
<accession>A0A517MUI8</accession>
<dbReference type="Pfam" id="PF02391">
    <property type="entry name" value="MoaE"/>
    <property type="match status" value="1"/>
</dbReference>
<sequence>MIKLTQEPIDTTALLADVQHEEAGAVVLFLGTTRKFTAGRETIELYYDAYQEMATQELERLEQEARERWSLVECAIVHRLGLVPLKEASVAVAVSSAHRGEAFEAGKWLIDTLKEHVPIWKQEHWADGSQEWVHPGAPSSSVTGGDA</sequence>
<keyword evidence="14" id="KW-1185">Reference proteome</keyword>
<gene>
    <name evidence="13" type="primary">moaE</name>
    <name evidence="13" type="ORF">HG15A2_18350</name>
</gene>
<reference evidence="13 14" key="1">
    <citation type="submission" date="2019-02" db="EMBL/GenBank/DDBJ databases">
        <title>Deep-cultivation of Planctomycetes and their phenomic and genomic characterization uncovers novel biology.</title>
        <authorList>
            <person name="Wiegand S."/>
            <person name="Jogler M."/>
            <person name="Boedeker C."/>
            <person name="Pinto D."/>
            <person name="Vollmers J."/>
            <person name="Rivas-Marin E."/>
            <person name="Kohn T."/>
            <person name="Peeters S.H."/>
            <person name="Heuer A."/>
            <person name="Rast P."/>
            <person name="Oberbeckmann S."/>
            <person name="Bunk B."/>
            <person name="Jeske O."/>
            <person name="Meyerdierks A."/>
            <person name="Storesund J.E."/>
            <person name="Kallscheuer N."/>
            <person name="Luecker S."/>
            <person name="Lage O.M."/>
            <person name="Pohl T."/>
            <person name="Merkel B.J."/>
            <person name="Hornburger P."/>
            <person name="Mueller R.-W."/>
            <person name="Bruemmer F."/>
            <person name="Labrenz M."/>
            <person name="Spormann A.M."/>
            <person name="Op den Camp H."/>
            <person name="Overmann J."/>
            <person name="Amann R."/>
            <person name="Jetten M.S.M."/>
            <person name="Mascher T."/>
            <person name="Medema M.H."/>
            <person name="Devos D.P."/>
            <person name="Kaster A.-K."/>
            <person name="Ovreas L."/>
            <person name="Rohde M."/>
            <person name="Galperin M.Y."/>
            <person name="Jogler C."/>
        </authorList>
    </citation>
    <scope>NUCLEOTIDE SEQUENCE [LARGE SCALE GENOMIC DNA]</scope>
    <source>
        <strain evidence="13 14">HG15A2</strain>
    </source>
</reference>
<comment type="catalytic activity">
    <reaction evidence="12">
        <text>2 [molybdopterin-synthase sulfur-carrier protein]-C-terminal-Gly-aminoethanethioate + cyclic pyranopterin phosphate + H2O = molybdopterin + 2 [molybdopterin-synthase sulfur-carrier protein]-C-terminal Gly-Gly + 2 H(+)</text>
        <dbReference type="Rhea" id="RHEA:26333"/>
        <dbReference type="Rhea" id="RHEA-COMP:12202"/>
        <dbReference type="Rhea" id="RHEA-COMP:19907"/>
        <dbReference type="ChEBI" id="CHEBI:15377"/>
        <dbReference type="ChEBI" id="CHEBI:15378"/>
        <dbReference type="ChEBI" id="CHEBI:58698"/>
        <dbReference type="ChEBI" id="CHEBI:59648"/>
        <dbReference type="ChEBI" id="CHEBI:90778"/>
        <dbReference type="ChEBI" id="CHEBI:232372"/>
        <dbReference type="EC" id="2.8.1.12"/>
    </reaction>
</comment>